<evidence type="ECO:0000313" key="2">
    <source>
        <dbReference type="Proteomes" id="UP000282195"/>
    </source>
</evidence>
<reference evidence="1 2" key="1">
    <citation type="submission" date="2018-10" db="EMBL/GenBank/DDBJ databases">
        <title>Rhizobium etli, R. leguminosarum and a new Rhizobium genospecies from Phaseolus dumosus.</title>
        <authorList>
            <person name="Ramirez-Puebla S.T."/>
            <person name="Rogel-Hernandez M.A."/>
            <person name="Guerrero G."/>
            <person name="Ormeno-Orrillo E."/>
            <person name="Martinez-Romero J.C."/>
            <person name="Negrete-Yankelevich S."/>
            <person name="Martinez-Romero E."/>
        </authorList>
    </citation>
    <scope>NUCLEOTIDE SEQUENCE [LARGE SCALE GENOMIC DNA]</scope>
    <source>
        <strain evidence="1 2">CCGE525</strain>
        <plasmid evidence="2">prccge525c</plasmid>
    </source>
</reference>
<keyword evidence="2" id="KW-1185">Reference proteome</keyword>
<dbReference type="RefSeq" id="WP_120706918.1">
    <property type="nucleotide sequence ID" value="NZ_CP032695.1"/>
</dbReference>
<protein>
    <submittedName>
        <fullName evidence="1">Uncharacterized protein</fullName>
    </submittedName>
</protein>
<evidence type="ECO:0000313" key="1">
    <source>
        <dbReference type="EMBL" id="AYG61981.1"/>
    </source>
</evidence>
<keyword evidence="1" id="KW-0614">Plasmid</keyword>
<dbReference type="Proteomes" id="UP000282195">
    <property type="component" value="Plasmid pRCCGE525c"/>
</dbReference>
<dbReference type="EMBL" id="CP032695">
    <property type="protein sequence ID" value="AYG61981.1"/>
    <property type="molecule type" value="Genomic_DNA"/>
</dbReference>
<dbReference type="AlphaFoldDB" id="A0A387G1A5"/>
<geneLocation type="plasmid" evidence="2">
    <name>prccge525c</name>
</geneLocation>
<gene>
    <name evidence="1" type="ORF">CCGE525_24290</name>
</gene>
<proteinExistence type="predicted"/>
<name>A0A387G1A5_9HYPH</name>
<sequence>MFIENKICVFLPFETLKGRLRVVLASKLLWEILKAALFVVVCAAVPTEMAAAQPISVEQGYQNAAKPSDAKKKMTKSKNATSTNFVKPIYLGAAPYICTPSGFGHTSKCFLR</sequence>
<accession>A0A387G1A5</accession>
<organism evidence="1 2">
    <name type="scientific">Rhizobium jaguaris</name>
    <dbReference type="NCBI Taxonomy" id="1312183"/>
    <lineage>
        <taxon>Bacteria</taxon>
        <taxon>Pseudomonadati</taxon>
        <taxon>Pseudomonadota</taxon>
        <taxon>Alphaproteobacteria</taxon>
        <taxon>Hyphomicrobiales</taxon>
        <taxon>Rhizobiaceae</taxon>
        <taxon>Rhizobium/Agrobacterium group</taxon>
        <taxon>Rhizobium</taxon>
    </lineage>
</organism>
<dbReference type="KEGG" id="rjg:CCGE525_24290"/>
<dbReference type="OrthoDB" id="9813117at2"/>